<evidence type="ECO:0000313" key="4">
    <source>
        <dbReference type="Proteomes" id="UP001175228"/>
    </source>
</evidence>
<evidence type="ECO:0008006" key="5">
    <source>
        <dbReference type="Google" id="ProtNLM"/>
    </source>
</evidence>
<dbReference type="Pfam" id="PF06330">
    <property type="entry name" value="TRI5"/>
    <property type="match status" value="1"/>
</dbReference>
<dbReference type="EMBL" id="JAUEPU010000006">
    <property type="protein sequence ID" value="KAK0501357.1"/>
    <property type="molecule type" value="Genomic_DNA"/>
</dbReference>
<comment type="similarity">
    <text evidence="1">Belongs to the trichodiene synthase family.</text>
</comment>
<reference evidence="3" key="1">
    <citation type="submission" date="2023-06" db="EMBL/GenBank/DDBJ databases">
        <authorList>
            <consortium name="Lawrence Berkeley National Laboratory"/>
            <person name="Ahrendt S."/>
            <person name="Sahu N."/>
            <person name="Indic B."/>
            <person name="Wong-Bajracharya J."/>
            <person name="Merenyi Z."/>
            <person name="Ke H.-M."/>
            <person name="Monk M."/>
            <person name="Kocsube S."/>
            <person name="Drula E."/>
            <person name="Lipzen A."/>
            <person name="Balint B."/>
            <person name="Henrissat B."/>
            <person name="Andreopoulos B."/>
            <person name="Martin F.M."/>
            <person name="Harder C.B."/>
            <person name="Rigling D."/>
            <person name="Ford K.L."/>
            <person name="Foster G.D."/>
            <person name="Pangilinan J."/>
            <person name="Papanicolaou A."/>
            <person name="Barry K."/>
            <person name="LaButti K."/>
            <person name="Viragh M."/>
            <person name="Koriabine M."/>
            <person name="Yan M."/>
            <person name="Riley R."/>
            <person name="Champramary S."/>
            <person name="Plett K.L."/>
            <person name="Tsai I.J."/>
            <person name="Slot J."/>
            <person name="Sipos G."/>
            <person name="Plett J."/>
            <person name="Nagy L.G."/>
            <person name="Grigoriev I.V."/>
        </authorList>
    </citation>
    <scope>NUCLEOTIDE SEQUENCE</scope>
    <source>
        <strain evidence="3">HWK02</strain>
    </source>
</reference>
<protein>
    <recommendedName>
        <fullName evidence="5">Terpenoid synthase</fullName>
    </recommendedName>
</protein>
<sequence>MYIIALKHPLSSGMASTTLPTNMVCEIRESVRLLIDRCSVDMQTQRASPFDAELFSLACEEVTHHALILDEDTLKSFMPYIQHGTDTVTTCYNHIQDINCRIYIVLYIACFFYFDDKFIPEHSTSDDIAQDLFTCMIGKSSPADPLQQLFCYLMTEAPKCYPNHPASNIVITGTLNFVSAASLDYRTQGIKMPASARRYTTFTRNISGIADVMGVFIFPASVPVTAYIAAIPDLMVFMLSANDILSFYKEEITAEELNWVSLLALCDNSTKVDVLKQLIDSTMEAHNNILDILKLNKEALDSYLSFSDGYILAHARLSRYRLKGLGISPK</sequence>
<keyword evidence="4" id="KW-1185">Reference proteome</keyword>
<evidence type="ECO:0000256" key="1">
    <source>
        <dbReference type="ARBA" id="ARBA00007946"/>
    </source>
</evidence>
<evidence type="ECO:0000256" key="2">
    <source>
        <dbReference type="ARBA" id="ARBA00023239"/>
    </source>
</evidence>
<gene>
    <name evidence="3" type="ORF">EDD18DRAFT_1430677</name>
</gene>
<comment type="caution">
    <text evidence="3">The sequence shown here is derived from an EMBL/GenBank/DDBJ whole genome shotgun (WGS) entry which is preliminary data.</text>
</comment>
<dbReference type="InterPro" id="IPR024652">
    <property type="entry name" value="Trichodiene_synth"/>
</dbReference>
<name>A0AA39USD5_9AGAR</name>
<dbReference type="SUPFAM" id="SSF48576">
    <property type="entry name" value="Terpenoid synthases"/>
    <property type="match status" value="1"/>
</dbReference>
<proteinExistence type="inferred from homology"/>
<dbReference type="AlphaFoldDB" id="A0AA39USD5"/>
<evidence type="ECO:0000313" key="3">
    <source>
        <dbReference type="EMBL" id="KAK0501357.1"/>
    </source>
</evidence>
<dbReference type="GO" id="GO:0016838">
    <property type="term" value="F:carbon-oxygen lyase activity, acting on phosphates"/>
    <property type="evidence" value="ECO:0007669"/>
    <property type="project" value="InterPro"/>
</dbReference>
<dbReference type="Gene3D" id="1.10.600.10">
    <property type="entry name" value="Farnesyl Diphosphate Synthase"/>
    <property type="match status" value="1"/>
</dbReference>
<organism evidence="3 4">
    <name type="scientific">Armillaria luteobubalina</name>
    <dbReference type="NCBI Taxonomy" id="153913"/>
    <lineage>
        <taxon>Eukaryota</taxon>
        <taxon>Fungi</taxon>
        <taxon>Dikarya</taxon>
        <taxon>Basidiomycota</taxon>
        <taxon>Agaricomycotina</taxon>
        <taxon>Agaricomycetes</taxon>
        <taxon>Agaricomycetidae</taxon>
        <taxon>Agaricales</taxon>
        <taxon>Marasmiineae</taxon>
        <taxon>Physalacriaceae</taxon>
        <taxon>Armillaria</taxon>
    </lineage>
</organism>
<keyword evidence="2" id="KW-0456">Lyase</keyword>
<dbReference type="InterPro" id="IPR008949">
    <property type="entry name" value="Isoprenoid_synthase_dom_sf"/>
</dbReference>
<dbReference type="Proteomes" id="UP001175228">
    <property type="component" value="Unassembled WGS sequence"/>
</dbReference>
<accession>A0AA39USD5</accession>